<dbReference type="EMBL" id="RKST01000049">
    <property type="protein sequence ID" value="RUM95345.1"/>
    <property type="molecule type" value="Genomic_DNA"/>
</dbReference>
<comment type="similarity">
    <text evidence="1 3">Belongs to the bacterial flagellin family.</text>
</comment>
<dbReference type="Pfam" id="PF00700">
    <property type="entry name" value="Flagellin_C"/>
    <property type="match status" value="1"/>
</dbReference>
<evidence type="ECO:0000313" key="6">
    <source>
        <dbReference type="EMBL" id="RUM95345.1"/>
    </source>
</evidence>
<evidence type="ECO:0000256" key="3">
    <source>
        <dbReference type="RuleBase" id="RU362073"/>
    </source>
</evidence>
<comment type="caution">
    <text evidence="6">The sequence shown here is derived from an EMBL/GenBank/DDBJ whole genome shotgun (WGS) entry which is preliminary data.</text>
</comment>
<gene>
    <name evidence="6" type="ORF">EET67_23860</name>
</gene>
<feature type="domain" description="Flagellin C-terminal" evidence="5">
    <location>
        <begin position="353"/>
        <end position="437"/>
    </location>
</feature>
<dbReference type="Proteomes" id="UP000281647">
    <property type="component" value="Unassembled WGS sequence"/>
</dbReference>
<reference evidence="6 7" key="1">
    <citation type="submission" date="2018-11" db="EMBL/GenBank/DDBJ databases">
        <title>Pseudaminobacter arsenicus sp. nov., an arsenic-resistant bacterium isolated from arsenic-rich aquifers.</title>
        <authorList>
            <person name="Mu Y."/>
        </authorList>
    </citation>
    <scope>NUCLEOTIDE SEQUENCE [LARGE SCALE GENOMIC DNA]</scope>
    <source>
        <strain evidence="6 7">CB3</strain>
    </source>
</reference>
<dbReference type="PANTHER" id="PTHR42792">
    <property type="entry name" value="FLAGELLIN"/>
    <property type="match status" value="1"/>
</dbReference>
<keyword evidence="6" id="KW-0966">Cell projection</keyword>
<sequence>MSSILTNASAMTALKTLQQTNKGLEATQGRISTGLRVAQASDNAAYWSIATTMRSDNKAMSTVKDALGLGAAQVDVAYTAMDSVKNTLDKIKTKLVAASQPSVDKAKIQAEITQLQNDLKTFAESASFSGGNWLSINGAAEQKIVASFIRSDSGSISLGTIDIDTAKTALFNSKTGEAGLLEKGTALTAATNGAGIALYTAAPATNNAGTDGPDTTPGTADDTAAVATYGAHAAFVLDENDAISFDLTLNGGTAQTIRIDRATLDAAGVADGNVDTAAKMASVLNQALKDAGLDADLTAADNAGAVELTTTAKGTTATIAIANGDSTDNGNFFDATGLDITNADSATLGEYVQGIDSMLTAVTTAASDLGAIKSRISSQQEFVTDLMNAVDRGVGALVDANMNEESTRLQALQVQQQLGIQALSIANGSAQSILSLFRG</sequence>
<dbReference type="PANTHER" id="PTHR42792:SF2">
    <property type="entry name" value="FLAGELLIN"/>
    <property type="match status" value="1"/>
</dbReference>
<keyword evidence="6" id="KW-0969">Cilium</keyword>
<comment type="function">
    <text evidence="3">Flagellin is the subunit protein which polymerizes to form the filaments of bacterial flagella.</text>
</comment>
<organism evidence="6 7">
    <name type="scientific">Borborobacter arsenicus</name>
    <dbReference type="NCBI Taxonomy" id="1851146"/>
    <lineage>
        <taxon>Bacteria</taxon>
        <taxon>Pseudomonadati</taxon>
        <taxon>Pseudomonadota</taxon>
        <taxon>Alphaproteobacteria</taxon>
        <taxon>Hyphomicrobiales</taxon>
        <taxon>Phyllobacteriaceae</taxon>
        <taxon>Borborobacter</taxon>
    </lineage>
</organism>
<feature type="domain" description="Flagellin N-terminal" evidence="4">
    <location>
        <begin position="4"/>
        <end position="135"/>
    </location>
</feature>
<evidence type="ECO:0000256" key="2">
    <source>
        <dbReference type="ARBA" id="ARBA00023143"/>
    </source>
</evidence>
<dbReference type="RefSeq" id="WP_128628730.1">
    <property type="nucleotide sequence ID" value="NZ_RKST01000049.1"/>
</dbReference>
<dbReference type="InterPro" id="IPR046358">
    <property type="entry name" value="Flagellin_C"/>
</dbReference>
<evidence type="ECO:0000256" key="1">
    <source>
        <dbReference type="ARBA" id="ARBA00005709"/>
    </source>
</evidence>
<keyword evidence="2 3" id="KW-0975">Bacterial flagellum</keyword>
<dbReference type="InterPro" id="IPR001029">
    <property type="entry name" value="Flagellin_N"/>
</dbReference>
<dbReference type="GO" id="GO:0005198">
    <property type="term" value="F:structural molecule activity"/>
    <property type="evidence" value="ECO:0007669"/>
    <property type="project" value="UniProtKB-UniRule"/>
</dbReference>
<dbReference type="InterPro" id="IPR042187">
    <property type="entry name" value="Flagellin_C_sub2"/>
</dbReference>
<keyword evidence="3" id="KW-0964">Secreted</keyword>
<dbReference type="AlphaFoldDB" id="A0A432UZU3"/>
<accession>A0A432UZU3</accession>
<dbReference type="SUPFAM" id="SSF64518">
    <property type="entry name" value="Phase 1 flagellin"/>
    <property type="match status" value="1"/>
</dbReference>
<keyword evidence="6" id="KW-0282">Flagellum</keyword>
<evidence type="ECO:0000259" key="5">
    <source>
        <dbReference type="Pfam" id="PF00700"/>
    </source>
</evidence>
<dbReference type="Pfam" id="PF00669">
    <property type="entry name" value="Flagellin_N"/>
    <property type="match status" value="1"/>
</dbReference>
<keyword evidence="7" id="KW-1185">Reference proteome</keyword>
<comment type="subcellular location">
    <subcellularLocation>
        <location evidence="3">Secreted</location>
    </subcellularLocation>
    <subcellularLocation>
        <location evidence="3">Bacterial flagellum</location>
    </subcellularLocation>
</comment>
<name>A0A432UZU3_9HYPH</name>
<dbReference type="InterPro" id="IPR001492">
    <property type="entry name" value="Flagellin"/>
</dbReference>
<dbReference type="GO" id="GO:0005576">
    <property type="term" value="C:extracellular region"/>
    <property type="evidence" value="ECO:0007669"/>
    <property type="project" value="UniProtKB-SubCell"/>
</dbReference>
<dbReference type="Gene3D" id="1.20.1330.10">
    <property type="entry name" value="f41 fragment of flagellin, N-terminal domain"/>
    <property type="match status" value="1"/>
</dbReference>
<dbReference type="GO" id="GO:0009288">
    <property type="term" value="C:bacterial-type flagellum"/>
    <property type="evidence" value="ECO:0007669"/>
    <property type="project" value="UniProtKB-SubCell"/>
</dbReference>
<proteinExistence type="inferred from homology"/>
<dbReference type="OrthoDB" id="8328560at2"/>
<dbReference type="Gene3D" id="6.10.10.10">
    <property type="entry name" value="Flagellar export chaperone, C-terminal domain"/>
    <property type="match status" value="1"/>
</dbReference>
<protein>
    <recommendedName>
        <fullName evidence="3">Flagellin</fullName>
    </recommendedName>
</protein>
<dbReference type="PRINTS" id="PR00207">
    <property type="entry name" value="FLAGELLIN"/>
</dbReference>
<evidence type="ECO:0000313" key="7">
    <source>
        <dbReference type="Proteomes" id="UP000281647"/>
    </source>
</evidence>
<evidence type="ECO:0000259" key="4">
    <source>
        <dbReference type="Pfam" id="PF00669"/>
    </source>
</evidence>